<sequence length="104" mass="11576">MENCQEIVTGCLLTLKNEVCRKITKLGFFPDLSRDRPATADPNPPQRLRPGGNNPAPAAYTEIETQNLSSKLLFHNTPSTLDVHKLSFHAKINFRSSTRPNSIS</sequence>
<feature type="region of interest" description="Disordered" evidence="1">
    <location>
        <begin position="31"/>
        <end position="58"/>
    </location>
</feature>
<keyword evidence="3" id="KW-1185">Reference proteome</keyword>
<evidence type="ECO:0000313" key="2">
    <source>
        <dbReference type="EnsemblPlants" id="PGSC0003DMT400089960"/>
    </source>
</evidence>
<reference evidence="2" key="2">
    <citation type="submission" date="2015-06" db="UniProtKB">
        <authorList>
            <consortium name="EnsemblPlants"/>
        </authorList>
    </citation>
    <scope>IDENTIFICATION</scope>
    <source>
        <strain evidence="2">DM1-3 516 R44</strain>
    </source>
</reference>
<dbReference type="InParanoid" id="M1DJA3"/>
<dbReference type="Proteomes" id="UP000011115">
    <property type="component" value="Unassembled WGS sequence"/>
</dbReference>
<dbReference type="AlphaFoldDB" id="M1DJA3"/>
<evidence type="ECO:0000313" key="3">
    <source>
        <dbReference type="Proteomes" id="UP000011115"/>
    </source>
</evidence>
<proteinExistence type="predicted"/>
<name>M1DJA3_SOLTU</name>
<evidence type="ECO:0000256" key="1">
    <source>
        <dbReference type="SAM" id="MobiDB-lite"/>
    </source>
</evidence>
<dbReference type="Gramene" id="PGSC0003DMT400089960">
    <property type="protein sequence ID" value="PGSC0003DMT400089960"/>
    <property type="gene ID" value="PGSC0003DMG400039531"/>
</dbReference>
<protein>
    <submittedName>
        <fullName evidence="2">Uncharacterized protein</fullName>
    </submittedName>
</protein>
<dbReference type="HOGENOM" id="CLU_161664_0_0_1"/>
<reference evidence="3" key="1">
    <citation type="journal article" date="2011" name="Nature">
        <title>Genome sequence and analysis of the tuber crop potato.</title>
        <authorList>
            <consortium name="The Potato Genome Sequencing Consortium"/>
        </authorList>
    </citation>
    <scope>NUCLEOTIDE SEQUENCE [LARGE SCALE GENOMIC DNA]</scope>
    <source>
        <strain evidence="3">cv. DM1-3 516 R44</strain>
    </source>
</reference>
<accession>M1DJA3</accession>
<dbReference type="EnsemblPlants" id="PGSC0003DMT400089960">
    <property type="protein sequence ID" value="PGSC0003DMT400089960"/>
    <property type="gene ID" value="PGSC0003DMG400039531"/>
</dbReference>
<organism evidence="2 3">
    <name type="scientific">Solanum tuberosum</name>
    <name type="common">Potato</name>
    <dbReference type="NCBI Taxonomy" id="4113"/>
    <lineage>
        <taxon>Eukaryota</taxon>
        <taxon>Viridiplantae</taxon>
        <taxon>Streptophyta</taxon>
        <taxon>Embryophyta</taxon>
        <taxon>Tracheophyta</taxon>
        <taxon>Spermatophyta</taxon>
        <taxon>Magnoliopsida</taxon>
        <taxon>eudicotyledons</taxon>
        <taxon>Gunneridae</taxon>
        <taxon>Pentapetalae</taxon>
        <taxon>asterids</taxon>
        <taxon>lamiids</taxon>
        <taxon>Solanales</taxon>
        <taxon>Solanaceae</taxon>
        <taxon>Solanoideae</taxon>
        <taxon>Solaneae</taxon>
        <taxon>Solanum</taxon>
    </lineage>
</organism>
<dbReference type="PaxDb" id="4113-PGSC0003DMT400089960"/>